<protein>
    <submittedName>
        <fullName evidence="1">Uncharacterized protein</fullName>
    </submittedName>
</protein>
<organism evidence="1 2">
    <name type="scientific">Symbiodinium necroappetens</name>
    <dbReference type="NCBI Taxonomy" id="1628268"/>
    <lineage>
        <taxon>Eukaryota</taxon>
        <taxon>Sar</taxon>
        <taxon>Alveolata</taxon>
        <taxon>Dinophyceae</taxon>
        <taxon>Suessiales</taxon>
        <taxon>Symbiodiniaceae</taxon>
        <taxon>Symbiodinium</taxon>
    </lineage>
</organism>
<dbReference type="AlphaFoldDB" id="A0A812R9U5"/>
<proteinExistence type="predicted"/>
<name>A0A812R9U5_9DINO</name>
<dbReference type="Proteomes" id="UP000601435">
    <property type="component" value="Unassembled WGS sequence"/>
</dbReference>
<evidence type="ECO:0000313" key="2">
    <source>
        <dbReference type="Proteomes" id="UP000601435"/>
    </source>
</evidence>
<sequence>VFCFWFPAVLAIRDGSLSEMAKQSTQCRGEGYSCEGDGDCCSSVKGLRCLFRDMITQESKGSSPALEQFDTATRNWQDKKKGICALSHVDNGVVVFQGKGDNCENDFDCDPFLSLTCKNSACVD</sequence>
<comment type="caution">
    <text evidence="1">The sequence shown here is derived from an EMBL/GenBank/DDBJ whole genome shotgun (WGS) entry which is preliminary data.</text>
</comment>
<keyword evidence="2" id="KW-1185">Reference proteome</keyword>
<evidence type="ECO:0000313" key="1">
    <source>
        <dbReference type="EMBL" id="CAE7426182.1"/>
    </source>
</evidence>
<dbReference type="EMBL" id="CAJNJA010018569">
    <property type="protein sequence ID" value="CAE7426182.1"/>
    <property type="molecule type" value="Genomic_DNA"/>
</dbReference>
<accession>A0A812R9U5</accession>
<dbReference type="OrthoDB" id="405966at2759"/>
<reference evidence="1" key="1">
    <citation type="submission" date="2021-02" db="EMBL/GenBank/DDBJ databases">
        <authorList>
            <person name="Dougan E. K."/>
            <person name="Rhodes N."/>
            <person name="Thang M."/>
            <person name="Chan C."/>
        </authorList>
    </citation>
    <scope>NUCLEOTIDE SEQUENCE</scope>
</reference>
<gene>
    <name evidence="1" type="ORF">SNEC2469_LOCUS11695</name>
</gene>
<feature type="non-terminal residue" evidence="1">
    <location>
        <position position="1"/>
    </location>
</feature>